<dbReference type="Pfam" id="PF01107">
    <property type="entry name" value="MP"/>
    <property type="match status" value="1"/>
</dbReference>
<sequence>MAKAIKVKSLTNRLEVDKSLLNSNEVSALYGGAFAPLVFKDEVKMVIPGNLLGGPIRLQANILTKSRLEKIRSQKFKGNSCAYLHLGVVTIVIQSLLVSGNENVKGRCSLVDLSRGSETTGLIDKFKFSFTKSKPFAAKMLTINAAIDIDCEVSAGSIQALLEVEGIDVRSERSVLAITTGITCVPTNSMVMLPGLKRETPKFAIANVYNVPDEDPIECEAFNKLFGAANPKLIDLGSESVLEEGKRFGLWGPVVKPVHRRKLVTKGIIKDHMSQIMSGPSKGLKIEGGLERSGSLRIEDVCKVGKEEANTRRSVGMDFQEFCGSREFNGGLVGECWKSKGSAELEPARTEVEGPEQSTPDDFWQHSRSLSRAGNSVPVNQCKLSSNEHSGNRGCCPDGWKFQSKDTSGKFEDLSSDQPGSSAQYCNIKGGLPELCKLRP</sequence>
<evidence type="ECO:0000256" key="1">
    <source>
        <dbReference type="SAM" id="MobiDB-lite"/>
    </source>
</evidence>
<proteinExistence type="predicted"/>
<organism evidence="2">
    <name type="scientific">Camellia japonica associated betaflexivirus 2</name>
    <dbReference type="NCBI Taxonomy" id="2686012"/>
    <lineage>
        <taxon>Viruses</taxon>
        <taxon>Riboviria</taxon>
        <taxon>Orthornavirae</taxon>
        <taxon>Kitrinoviricota</taxon>
        <taxon>Alsuviricetes</taxon>
        <taxon>Tymovirales</taxon>
        <taxon>Betaflexiviridae</taxon>
    </lineage>
</organism>
<name>A0A6B9EV80_9VIRU</name>
<dbReference type="InterPro" id="IPR028919">
    <property type="entry name" value="Viral_movement"/>
</dbReference>
<protein>
    <submittedName>
        <fullName evidence="2">Putative movement protein</fullName>
    </submittedName>
</protein>
<evidence type="ECO:0000313" key="2">
    <source>
        <dbReference type="EMBL" id="QGX73515.1"/>
    </source>
</evidence>
<dbReference type="EMBL" id="MN385582">
    <property type="protein sequence ID" value="QGX73515.1"/>
    <property type="molecule type" value="Genomic_RNA"/>
</dbReference>
<accession>A0A6B9EV80</accession>
<reference evidence="2" key="1">
    <citation type="journal article" date="2019" name="J. ISSAAS">
        <title>A complex virome that includes two distinct emaraviruses is associated to virus-like symptoms in Camellia japonica.</title>
        <authorList>
            <person name="Peracchio C."/>
            <person name="Forgia M."/>
            <person name="Chiapello M."/>
            <person name="Vallino M."/>
            <person name="Turina M."/>
            <person name="Ciuffo M."/>
        </authorList>
    </citation>
    <scope>NUCLEOTIDE SEQUENCE</scope>
    <source>
        <strain evidence="2">CAM3NGS2019</strain>
    </source>
</reference>
<feature type="compositionally biased region" description="Polar residues" evidence="1">
    <location>
        <begin position="356"/>
        <end position="365"/>
    </location>
</feature>
<feature type="region of interest" description="Disordered" evidence="1">
    <location>
        <begin position="346"/>
        <end position="365"/>
    </location>
</feature>